<dbReference type="InterPro" id="IPR008928">
    <property type="entry name" value="6-hairpin_glycosidase_sf"/>
</dbReference>
<dbReference type="InterPro" id="IPR012341">
    <property type="entry name" value="6hp_glycosidase-like_sf"/>
</dbReference>
<dbReference type="Proteomes" id="UP000029556">
    <property type="component" value="Unassembled WGS sequence"/>
</dbReference>
<keyword evidence="3" id="KW-0378">Hydrolase</keyword>
<dbReference type="OrthoDB" id="3902805at2"/>
<dbReference type="GO" id="GO:0004553">
    <property type="term" value="F:hydrolase activity, hydrolyzing O-glycosyl compounds"/>
    <property type="evidence" value="ECO:0007669"/>
    <property type="project" value="UniProtKB-ARBA"/>
</dbReference>
<organism evidence="3 4">
    <name type="scientific">Hoylesella buccalis DNF00853</name>
    <dbReference type="NCBI Taxonomy" id="1401074"/>
    <lineage>
        <taxon>Bacteria</taxon>
        <taxon>Pseudomonadati</taxon>
        <taxon>Bacteroidota</taxon>
        <taxon>Bacteroidia</taxon>
        <taxon>Bacteroidales</taxon>
        <taxon>Prevotellaceae</taxon>
        <taxon>Hoylesella</taxon>
    </lineage>
</organism>
<name>A0A096AY27_9BACT</name>
<dbReference type="InterPro" id="IPR045582">
    <property type="entry name" value="Trehalase-like_N"/>
</dbReference>
<dbReference type="Pfam" id="PF00723">
    <property type="entry name" value="Glyco_hydro_15"/>
    <property type="match status" value="1"/>
</dbReference>
<feature type="domain" description="Trehalase-like N-terminal" evidence="2">
    <location>
        <begin position="7"/>
        <end position="139"/>
    </location>
</feature>
<evidence type="ECO:0000313" key="3">
    <source>
        <dbReference type="EMBL" id="KGF35462.1"/>
    </source>
</evidence>
<dbReference type="SUPFAM" id="SSF48208">
    <property type="entry name" value="Six-hairpin glycosidases"/>
    <property type="match status" value="1"/>
</dbReference>
<comment type="caution">
    <text evidence="3">The sequence shown here is derived from an EMBL/GenBank/DDBJ whole genome shotgun (WGS) entry which is preliminary data.</text>
</comment>
<dbReference type="EMBL" id="JRNN01000042">
    <property type="protein sequence ID" value="KGF35462.1"/>
    <property type="molecule type" value="Genomic_DNA"/>
</dbReference>
<dbReference type="Gene3D" id="1.50.10.10">
    <property type="match status" value="1"/>
</dbReference>
<accession>A0A096AY27</accession>
<dbReference type="AlphaFoldDB" id="A0A096AY27"/>
<reference evidence="3 4" key="1">
    <citation type="submission" date="2014-07" db="EMBL/GenBank/DDBJ databases">
        <authorList>
            <person name="McCorrison J."/>
            <person name="Sanka R."/>
            <person name="Torralba M."/>
            <person name="Gillis M."/>
            <person name="Haft D.H."/>
            <person name="Methe B."/>
            <person name="Sutton G."/>
            <person name="Nelson K.E."/>
        </authorList>
    </citation>
    <scope>NUCLEOTIDE SEQUENCE [LARGE SCALE GENOMIC DNA]</scope>
    <source>
        <strain evidence="3 4">DNF00853</strain>
    </source>
</reference>
<dbReference type="GO" id="GO:0005975">
    <property type="term" value="P:carbohydrate metabolic process"/>
    <property type="evidence" value="ECO:0007669"/>
    <property type="project" value="InterPro"/>
</dbReference>
<sequence>MKLNYGVIGNSCTAALVSDRASIDWLCMPNFDSPSVFASLLDREKGGSFGFEVGEEYEVTQAYIPHTNILSTTFTSEEGAFAVVDFMPCYRKDHSDENYNPAEVYRYIRLLSGHPKFAVNYQPRPDYARGKTIYNMTEQYIESMSSSNSKDRQYLYSSLPLQDVLDGVVFELEKDEFFLLASNEKVVKIDLEREKMDYCRTLVYWLNWSNMTKKFTRYNDVIERSFLTLKLLSFYNGAVLAALTTSLPETPGEVRNWDYRFCWLRDASMTIETHINLGHTRSAKRFMRFVESTFVGNHNGFQIMYGIRGERDLVEEHLDHFSGYLNSKPVRIGNAAYRQKQNDSFGYLMNLIYQYFSLIPGSLDDVENLWDMVKNIMRTVIDDWRKPDKGIWEIRGEAQHFVSSKVMCWVALDRGVRIASLLEKYDYAKRWREEADKVKEDVWTNGWNEQLQSFTQAYGSTSLDSSLLLMEHYGFIDADDIYFHKTVKAIKKALFHNGLMYRYNVEDDFGQPKSAFTICTFWLIRALFVTGEKEEARSLFDELLTYSNHLGLFSEDLDFETKEQLGNFPQAYSHLALINTALLFTEEVKSMHL</sequence>
<evidence type="ECO:0000259" key="1">
    <source>
        <dbReference type="Pfam" id="PF00723"/>
    </source>
</evidence>
<evidence type="ECO:0000259" key="2">
    <source>
        <dbReference type="Pfam" id="PF19291"/>
    </source>
</evidence>
<dbReference type="InterPro" id="IPR011613">
    <property type="entry name" value="GH15-like"/>
</dbReference>
<evidence type="ECO:0000313" key="4">
    <source>
        <dbReference type="Proteomes" id="UP000029556"/>
    </source>
</evidence>
<dbReference type="PANTHER" id="PTHR31616:SF0">
    <property type="entry name" value="GLUCAN 1,4-ALPHA-GLUCOSIDASE"/>
    <property type="match status" value="1"/>
</dbReference>
<dbReference type="PANTHER" id="PTHR31616">
    <property type="entry name" value="TREHALASE"/>
    <property type="match status" value="1"/>
</dbReference>
<dbReference type="Pfam" id="PF19291">
    <property type="entry name" value="TREH_N"/>
    <property type="match status" value="1"/>
</dbReference>
<gene>
    <name evidence="3" type="ORF">HMPREF2137_04720</name>
</gene>
<feature type="domain" description="GH15-like" evidence="1">
    <location>
        <begin position="219"/>
        <end position="581"/>
    </location>
</feature>
<proteinExistence type="predicted"/>
<protein>
    <submittedName>
        <fullName evidence="3">Glycoside hydrolase</fullName>
    </submittedName>
</protein>
<dbReference type="RefSeq" id="WP_036872324.1">
    <property type="nucleotide sequence ID" value="NZ_JRNN01000042.1"/>
</dbReference>